<accession>A0ABT7YBY1</accession>
<protein>
    <submittedName>
        <fullName evidence="2">NTPase</fullName>
    </submittedName>
</protein>
<evidence type="ECO:0000313" key="2">
    <source>
        <dbReference type="EMBL" id="MDN3204035.1"/>
    </source>
</evidence>
<organism evidence="2 3">
    <name type="scientific">Algoriphagus sediminis</name>
    <dbReference type="NCBI Taxonomy" id="3057113"/>
    <lineage>
        <taxon>Bacteria</taxon>
        <taxon>Pseudomonadati</taxon>
        <taxon>Bacteroidota</taxon>
        <taxon>Cytophagia</taxon>
        <taxon>Cytophagales</taxon>
        <taxon>Cyclobacteriaceae</taxon>
        <taxon>Algoriphagus</taxon>
    </lineage>
</organism>
<dbReference type="Proteomes" id="UP001171916">
    <property type="component" value="Unassembled WGS sequence"/>
</dbReference>
<evidence type="ECO:0000256" key="1">
    <source>
        <dbReference type="SAM" id="SignalP"/>
    </source>
</evidence>
<evidence type="ECO:0000313" key="3">
    <source>
        <dbReference type="Proteomes" id="UP001171916"/>
    </source>
</evidence>
<reference evidence="2" key="1">
    <citation type="submission" date="2023-06" db="EMBL/GenBank/DDBJ databases">
        <title>Robiginitalea aurantiacus sp. nov. and Algoriphagus sediminis sp. nov., isolated from coastal sediment.</title>
        <authorList>
            <person name="Zhou Z.Y."/>
            <person name="An J."/>
            <person name="Jia Y.W."/>
            <person name="Du Z.J."/>
        </authorList>
    </citation>
    <scope>NUCLEOTIDE SEQUENCE</scope>
    <source>
        <strain evidence="2">C2-7</strain>
    </source>
</reference>
<sequence length="326" mass="36119">MKFYLGVLLSFSICLLGKAQGGLPESFFDGKAVVMVSIDPASQPSMTWKQLADSLHTSLVDAGADPVAYYELETIALSEDRQAAYAKAFETRQVKNIIFITKTKSTLAVHMSPFSGDGKIIPKTNPYGVQGSNLNEAREALEAIGENVRSKNLLVIDVPEFGEVIDASASVSLKYEQGYPLNLEIFKTGVPISGSSASESLISLFRFDLYGKSQEAVLAEQANQKSALESILDSNYPYEVVWLTEARTNQELISDRIQFILDKVEGRESDLMESMGVEPRPGSESRVVTKYFIKLLVRDEIYIGDSWDADPDWRKSLQNFLSNLNK</sequence>
<comment type="caution">
    <text evidence="2">The sequence shown here is derived from an EMBL/GenBank/DDBJ whole genome shotgun (WGS) entry which is preliminary data.</text>
</comment>
<keyword evidence="1" id="KW-0732">Signal</keyword>
<proteinExistence type="predicted"/>
<feature type="chain" id="PRO_5045801803" evidence="1">
    <location>
        <begin position="20"/>
        <end position="326"/>
    </location>
</feature>
<name>A0ABT7YBY1_9BACT</name>
<keyword evidence="3" id="KW-1185">Reference proteome</keyword>
<feature type="signal peptide" evidence="1">
    <location>
        <begin position="1"/>
        <end position="19"/>
    </location>
</feature>
<dbReference type="RefSeq" id="WP_289999589.1">
    <property type="nucleotide sequence ID" value="NZ_JAUEPH010000003.1"/>
</dbReference>
<dbReference type="EMBL" id="JAUEPH010000003">
    <property type="protein sequence ID" value="MDN3204035.1"/>
    <property type="molecule type" value="Genomic_DNA"/>
</dbReference>
<gene>
    <name evidence="2" type="ORF">QVH07_07735</name>
</gene>